<comment type="caution">
    <text evidence="2">The sequence shown here is derived from an EMBL/GenBank/DDBJ whole genome shotgun (WGS) entry which is preliminary data.</text>
</comment>
<gene>
    <name evidence="2" type="ORF">FEF30_03665</name>
</gene>
<name>A0ABD4SYQ9_MESHO</name>
<dbReference type="RefSeq" id="WP_243216342.1">
    <property type="nucleotide sequence ID" value="NZ_VBRV01000006.1"/>
</dbReference>
<reference evidence="2 3" key="1">
    <citation type="submission" date="2019-05" db="EMBL/GenBank/DDBJ databases">
        <title>Genome sequencing and assembly of Mycoplasma hyopneumoniae strains UFV01 and UFV02.</title>
        <authorList>
            <person name="De Souza L.F."/>
            <person name="Gonzaga N.F."/>
            <person name="Santos M.R."/>
            <person name="Deeney A.S."/>
            <person name="Vidigal P.M.P."/>
            <person name="Moreira M.A.S."/>
            <person name="Fietto J.R.L."/>
            <person name="Bressan G.C."/>
            <person name="Rycroft A.N."/>
            <person name="Silva Junior A."/>
        </authorList>
    </citation>
    <scope>NUCLEOTIDE SEQUENCE [LARGE SCALE GENOMIC DNA]</scope>
    <source>
        <strain evidence="2 3">UFV01</strain>
    </source>
</reference>
<dbReference type="InterPro" id="IPR022381">
    <property type="entry name" value="Uncharacterised_MG067"/>
</dbReference>
<dbReference type="AlphaFoldDB" id="A0ABD4SYQ9"/>
<dbReference type="Pfam" id="PF01732">
    <property type="entry name" value="Mycop_pep_DUF31"/>
    <property type="match status" value="1"/>
</dbReference>
<evidence type="ECO:0000259" key="1">
    <source>
        <dbReference type="Pfam" id="PF01732"/>
    </source>
</evidence>
<dbReference type="PRINTS" id="PR00840">
    <property type="entry name" value="Y06768FAMILY"/>
</dbReference>
<evidence type="ECO:0000313" key="3">
    <source>
        <dbReference type="Proteomes" id="UP001203104"/>
    </source>
</evidence>
<sequence>MKKKYFFMKNKQFFLLFGLVFTTFSLISWSCSKQTSKENLSTTNQKTSPKTDQENIEKIRDELKARLNSEYQNFENLPSKQTYQNFGKKLDEIRADLEKLFKNPDLENKQRDWNNTKKSLDYQLEKQNYQIDHLTKLIIGSFKDILKPIEKKQALPEQPKQEIPADKVNQYYEKLKEITPKGQNWAIIKDGKRIVADQYKYDLPDHEYKYFIQKFGGGPARVIGLENPDGLVEYPYGKTKKLPENLKSQLNQKAKETGQPLYDNAAYRTFVVPKFDSSGKITSIEIPEHQKGDTSPALHVDEATGQLLRGGPGRVGLPRILPNQEYKNLTKNSIGVEIVNGDFLKFRPDGGQGEPEYLDPKEIVHFSKGFHGTMNILDYKKEDGQKYPLTWYFITNAHVLNRLLVANDYHPDSIYGRDEDAYNSYNRQYNTWSLVLTKIKNDVDLNNIMPTTGESRRDSYYDTIRISVRTKSSNLHNAGKKLDQSNNYQIYSDKLNNNQEVPKNAELNVKTVVFGTNVFEKKPGDFTEQEKYKNMEEILDFAIMELTFDNEDQAKLITGDWYKEHQDAKNNQKQSTIISDTNLLNEQEYEKLAPNQFYGLGFPVSEGELNSTLNEYQNKQAWDTRKYSLSPHVNKDHELYFNRDLSNPKLKDGGDLSWSRSYRSFINKPGLTDLFISNAYVSSGFIKVTKYDQHSRTFKETPYLFWGLGTLLDNFTAGAGMSGTGVYKDDKLYSLVFANDRLASTALTLNLRSYGYDYHGYYGKYSLPKYDLIYGSKHQRKSYFQAMQQLYKVKNIKTYLFPNGFDDINKVDVFGDWK</sequence>
<organism evidence="2 3">
    <name type="scientific">Mesomycoplasma hyopneumoniae</name>
    <name type="common">Mycoplasma hyopneumoniae</name>
    <dbReference type="NCBI Taxonomy" id="2099"/>
    <lineage>
        <taxon>Bacteria</taxon>
        <taxon>Bacillati</taxon>
        <taxon>Mycoplasmatota</taxon>
        <taxon>Mycoplasmoidales</taxon>
        <taxon>Metamycoplasmataceae</taxon>
        <taxon>Mesomycoplasma</taxon>
    </lineage>
</organism>
<feature type="domain" description="DUF31" evidence="1">
    <location>
        <begin position="323"/>
        <end position="733"/>
    </location>
</feature>
<dbReference type="InterPro" id="IPR022382">
    <property type="entry name" value="Mycoplasma_peptidase_DUF31"/>
</dbReference>
<protein>
    <recommendedName>
        <fullName evidence="1">DUF31 domain-containing protein</fullName>
    </recommendedName>
</protein>
<evidence type="ECO:0000313" key="2">
    <source>
        <dbReference type="EMBL" id="MCI8283638.1"/>
    </source>
</evidence>
<dbReference type="EMBL" id="VBRW01000008">
    <property type="protein sequence ID" value="MCI8283638.1"/>
    <property type="molecule type" value="Genomic_DNA"/>
</dbReference>
<dbReference type="Proteomes" id="UP001203104">
    <property type="component" value="Unassembled WGS sequence"/>
</dbReference>
<accession>A0ABD4SYQ9</accession>
<dbReference type="NCBIfam" id="NF045841">
    <property type="entry name" value="Ig_SerProt_MIP"/>
    <property type="match status" value="1"/>
</dbReference>
<dbReference type="NCBIfam" id="NF045842">
    <property type="entry name" value="MIP_near_MIB"/>
    <property type="match status" value="1"/>
</dbReference>
<proteinExistence type="predicted"/>